<proteinExistence type="predicted"/>
<dbReference type="RefSeq" id="WP_103906348.1">
    <property type="nucleotide sequence ID" value="NZ_CP049246.1"/>
</dbReference>
<keyword evidence="1" id="KW-0812">Transmembrane</keyword>
<protein>
    <recommendedName>
        <fullName evidence="4">Methyltransferase domain-containing protein</fullName>
    </recommendedName>
</protein>
<organism evidence="2 3">
    <name type="scientific">Sphingobacterium lactis</name>
    <dbReference type="NCBI Taxonomy" id="797291"/>
    <lineage>
        <taxon>Bacteria</taxon>
        <taxon>Pseudomonadati</taxon>
        <taxon>Bacteroidota</taxon>
        <taxon>Sphingobacteriia</taxon>
        <taxon>Sphingobacteriales</taxon>
        <taxon>Sphingobacteriaceae</taxon>
        <taxon>Sphingobacterium</taxon>
    </lineage>
</organism>
<dbReference type="OrthoDB" id="9810615at2"/>
<keyword evidence="1" id="KW-1133">Transmembrane helix</keyword>
<dbReference type="Proteomes" id="UP000236731">
    <property type="component" value="Unassembled WGS sequence"/>
</dbReference>
<evidence type="ECO:0000313" key="3">
    <source>
        <dbReference type="Proteomes" id="UP000236731"/>
    </source>
</evidence>
<keyword evidence="3" id="KW-1185">Reference proteome</keyword>
<dbReference type="SUPFAM" id="SSF53335">
    <property type="entry name" value="S-adenosyl-L-methionine-dependent methyltransferases"/>
    <property type="match status" value="1"/>
</dbReference>
<dbReference type="Gene3D" id="3.40.50.150">
    <property type="entry name" value="Vaccinia Virus protein VP39"/>
    <property type="match status" value="1"/>
</dbReference>
<gene>
    <name evidence="2" type="ORF">SAMN05421877_106181</name>
</gene>
<name>A0A1H5Z0P3_9SPHI</name>
<dbReference type="AlphaFoldDB" id="A0A1H5Z0P3"/>
<dbReference type="EMBL" id="FNUT01000006">
    <property type="protein sequence ID" value="SEG29165.1"/>
    <property type="molecule type" value="Genomic_DNA"/>
</dbReference>
<sequence>MEIRRKPFQGVWNIVLFNWHFYVLAGIGFIGLAIGSLYLPDQLQVPALIAIILLVLGMFFSLAISHYIYDRSTLYELHWLPDQNDRKLLNINAGLDETSAFIHSKYPSVGLTVCDFYNPQKHTEISIKRARSMYPPYQNTLSIPTDYLAFPNHTFDTIVAFLAAHEIRDERERILFFKELNRVAKANAKIYITEHLRDCPNFLAYTIGFFHFHSRATWMRTFHAAKFKVTDEIKSTPFISTFILQKNGDPL</sequence>
<reference evidence="3" key="1">
    <citation type="submission" date="2016-10" db="EMBL/GenBank/DDBJ databases">
        <authorList>
            <person name="Varghese N."/>
            <person name="Submissions S."/>
        </authorList>
    </citation>
    <scope>NUCLEOTIDE SEQUENCE [LARGE SCALE GENOMIC DNA]</scope>
    <source>
        <strain evidence="3">DSM 22361</strain>
    </source>
</reference>
<evidence type="ECO:0000256" key="1">
    <source>
        <dbReference type="SAM" id="Phobius"/>
    </source>
</evidence>
<dbReference type="InterPro" id="IPR029063">
    <property type="entry name" value="SAM-dependent_MTases_sf"/>
</dbReference>
<feature type="transmembrane region" description="Helical" evidence="1">
    <location>
        <begin position="21"/>
        <end position="39"/>
    </location>
</feature>
<evidence type="ECO:0000313" key="2">
    <source>
        <dbReference type="EMBL" id="SEG29165.1"/>
    </source>
</evidence>
<accession>A0A1H5Z0P3</accession>
<evidence type="ECO:0008006" key="4">
    <source>
        <dbReference type="Google" id="ProtNLM"/>
    </source>
</evidence>
<keyword evidence="1" id="KW-0472">Membrane</keyword>
<feature type="transmembrane region" description="Helical" evidence="1">
    <location>
        <begin position="45"/>
        <end position="69"/>
    </location>
</feature>